<evidence type="ECO:0000313" key="4">
    <source>
        <dbReference type="Proteomes" id="UP000612055"/>
    </source>
</evidence>
<dbReference type="Gene3D" id="1.10.510.10">
    <property type="entry name" value="Transferase(Phosphotransferase) domain 1"/>
    <property type="match status" value="1"/>
</dbReference>
<organism evidence="3 4">
    <name type="scientific">Edaphochlamys debaryana</name>
    <dbReference type="NCBI Taxonomy" id="47281"/>
    <lineage>
        <taxon>Eukaryota</taxon>
        <taxon>Viridiplantae</taxon>
        <taxon>Chlorophyta</taxon>
        <taxon>core chlorophytes</taxon>
        <taxon>Chlorophyceae</taxon>
        <taxon>CS clade</taxon>
        <taxon>Chlamydomonadales</taxon>
        <taxon>Chlamydomonadales incertae sedis</taxon>
        <taxon>Edaphochlamys</taxon>
    </lineage>
</organism>
<feature type="region of interest" description="Disordered" evidence="1">
    <location>
        <begin position="262"/>
        <end position="286"/>
    </location>
</feature>
<dbReference type="GO" id="GO:0004674">
    <property type="term" value="F:protein serine/threonine kinase activity"/>
    <property type="evidence" value="ECO:0007669"/>
    <property type="project" value="TreeGrafter"/>
</dbReference>
<dbReference type="Pfam" id="PF00069">
    <property type="entry name" value="Pkinase"/>
    <property type="match status" value="1"/>
</dbReference>
<dbReference type="EMBL" id="JAEHOE010000186">
    <property type="protein sequence ID" value="KAG2483199.1"/>
    <property type="molecule type" value="Genomic_DNA"/>
</dbReference>
<gene>
    <name evidence="3" type="ORF">HYH03_017934</name>
</gene>
<dbReference type="PANTHER" id="PTHR44329">
    <property type="entry name" value="SERINE/THREONINE-PROTEIN KINASE TNNI3K-RELATED"/>
    <property type="match status" value="1"/>
</dbReference>
<dbReference type="SMART" id="SM00220">
    <property type="entry name" value="S_TKc"/>
    <property type="match status" value="1"/>
</dbReference>
<sequence length="1307" mass="133366">MASAGPAAHCAGAGDALPMPPPPPAASHAPAALKRALVVPPWKAPPGMLSNRAASTPEVPEAILADDGWQRLVSSLQAACPPSSKNGEAAAAAWHVLLVPLMLGPQLVGAMLLALPGSGSSSGGKGRLSASDLDRRPVSPGQIGLETSSHGPLPHLDMLCTEPGALEALGACVAECCLGPVLPAVEQACMYSELCRCAPSIKHLSSTLALGLSTALHQELHIDLTVRLGLLPRKEASTGLLFESVDASGSRQAGNACNRSLSFTSRQRPGSRSFQRRMSTSAKAAGGPFGSAPLAVPLAGAAGAAQAARAGGMSQSPGRGEAWGLTRDPSASAGSTTLRLAIQHAAAAAAARSVKDPLGSRGLGEDELLGPLHSKPPGSTLQADERGASLSSSRKYKRAGSVGGSALLDSPRALPKATTLPMPSSLAASLLRSAVCNISGGDPYSSALGARGLPSGGSGTGMVRITNTPPTVTRVSPMAMVGGEVLALHQAGTVLPDVPAYLQDADLPSADVFTLMRRPGTGTGFGSGSVASAVVSPASLVVVAGCWQARASHTGGMPLVDISGALSLSPKGAFQSTVSSTGMRSVSQPAFVLYISSALPLPAALLGVVRDRALGLLELLLPAASRALTVGAAADEWGYLSAVLTGDVHNGSLAPSLSAAFSRVGLGVPSTVLLDAEDPTAPAAGQSPRHFASSPTPAGGSRTTSTAHRRASVHAVRGSNSRLSGAGADLALNSPKGSAADASFMPVAGISRMQSRSLLQSSRSGVPVMTTLSAQQAAGAMGGGQESRTQESTLESMLSTELEDGEGEHPNASFVELMSTVMSEGPNNTAQEARQAQLDIMVSTFHTALSRARNEAAPLGGAHAEDDIAALRLVKTIGQGGCSVVVLGRLHAMPVAVKVILPPDDEVKEEEPLPGTARSPGVGSAWAPRGAAGMSTTARQAQLRLLMRGARELAVMTTMSHPNVVQVYSYCTRVIVVHSQDETPVPQLQAVPDGETPAEDTPLCTALIMEYCDMGSLADAIDTGVFARAARTAAMAAATPLPRSFSTARLGGLGADGLKGTEGGGPVSPSVSQTVASIAGTPAMRALYLTLLEVALALRHLHSMNLVHCDVKPANVLLRSSATDPRGFTAKLTDFGFVNLLEPECNAGGSGESELQAGGVKDGTARATLRVQDTVGTVTHMAPELFVRGSVVDSSVDCYAFGILMWEVYTGRAPYPEYANSGFAEVPHKVVREGLRPRFPADTPLHFKILAQECWQALPGKRPAASGLVSRLQELMDLACGLSGAVANVRGDRAATGPARLVAAVGR</sequence>
<dbReference type="PROSITE" id="PS00108">
    <property type="entry name" value="PROTEIN_KINASE_ST"/>
    <property type="match status" value="1"/>
</dbReference>
<dbReference type="InterPro" id="IPR051681">
    <property type="entry name" value="Ser/Thr_Kinases-Pseudokinases"/>
</dbReference>
<name>A0A835XN74_9CHLO</name>
<feature type="compositionally biased region" description="Polar residues" evidence="1">
    <location>
        <begin position="693"/>
        <end position="706"/>
    </location>
</feature>
<feature type="region of interest" description="Disordered" evidence="1">
    <location>
        <begin position="353"/>
        <end position="410"/>
    </location>
</feature>
<evidence type="ECO:0000313" key="3">
    <source>
        <dbReference type="EMBL" id="KAG2483199.1"/>
    </source>
</evidence>
<dbReference type="InterPro" id="IPR008271">
    <property type="entry name" value="Ser/Thr_kinase_AS"/>
</dbReference>
<dbReference type="InterPro" id="IPR011009">
    <property type="entry name" value="Kinase-like_dom_sf"/>
</dbReference>
<dbReference type="Gene3D" id="3.30.200.20">
    <property type="entry name" value="Phosphorylase Kinase, domain 1"/>
    <property type="match status" value="1"/>
</dbReference>
<dbReference type="PANTHER" id="PTHR44329:SF289">
    <property type="entry name" value="SERINE_THREONINE-PROTEIN KINASE VIK"/>
    <property type="match status" value="1"/>
</dbReference>
<feature type="compositionally biased region" description="Polar residues" evidence="1">
    <location>
        <begin position="786"/>
        <end position="799"/>
    </location>
</feature>
<feature type="region of interest" description="Disordered" evidence="1">
    <location>
        <begin position="309"/>
        <end position="330"/>
    </location>
</feature>
<feature type="region of interest" description="Disordered" evidence="1">
    <location>
        <begin position="779"/>
        <end position="807"/>
    </location>
</feature>
<protein>
    <recommendedName>
        <fullName evidence="2">Protein kinase domain-containing protein</fullName>
    </recommendedName>
</protein>
<evidence type="ECO:0000256" key="1">
    <source>
        <dbReference type="SAM" id="MobiDB-lite"/>
    </source>
</evidence>
<feature type="region of interest" description="Disordered" evidence="1">
    <location>
        <begin position="678"/>
        <end position="729"/>
    </location>
</feature>
<dbReference type="InterPro" id="IPR000719">
    <property type="entry name" value="Prot_kinase_dom"/>
</dbReference>
<accession>A0A835XN74</accession>
<dbReference type="OrthoDB" id="542487at2759"/>
<evidence type="ECO:0000259" key="2">
    <source>
        <dbReference type="PROSITE" id="PS50011"/>
    </source>
</evidence>
<reference evidence="3" key="1">
    <citation type="journal article" date="2020" name="bioRxiv">
        <title>Comparative genomics of Chlamydomonas.</title>
        <authorList>
            <person name="Craig R.J."/>
            <person name="Hasan A.R."/>
            <person name="Ness R.W."/>
            <person name="Keightley P.D."/>
        </authorList>
    </citation>
    <scope>NUCLEOTIDE SEQUENCE</scope>
    <source>
        <strain evidence="3">CCAP 11/70</strain>
    </source>
</reference>
<feature type="domain" description="Protein kinase" evidence="2">
    <location>
        <begin position="871"/>
        <end position="1276"/>
    </location>
</feature>
<comment type="caution">
    <text evidence="3">The sequence shown here is derived from an EMBL/GenBank/DDBJ whole genome shotgun (WGS) entry which is preliminary data.</text>
</comment>
<dbReference type="GO" id="GO:0005524">
    <property type="term" value="F:ATP binding"/>
    <property type="evidence" value="ECO:0007669"/>
    <property type="project" value="InterPro"/>
</dbReference>
<keyword evidence="4" id="KW-1185">Reference proteome</keyword>
<dbReference type="PROSITE" id="PS50011">
    <property type="entry name" value="PROTEIN_KINASE_DOM"/>
    <property type="match status" value="1"/>
</dbReference>
<dbReference type="SUPFAM" id="SSF56112">
    <property type="entry name" value="Protein kinase-like (PK-like)"/>
    <property type="match status" value="1"/>
</dbReference>
<proteinExistence type="predicted"/>
<dbReference type="Proteomes" id="UP000612055">
    <property type="component" value="Unassembled WGS sequence"/>
</dbReference>
<feature type="region of interest" description="Disordered" evidence="1">
    <location>
        <begin position="907"/>
        <end position="930"/>
    </location>
</feature>
<feature type="compositionally biased region" description="Polar residues" evidence="1">
    <location>
        <begin position="262"/>
        <end position="282"/>
    </location>
</feature>